<evidence type="ECO:0000256" key="1">
    <source>
        <dbReference type="ARBA" id="ARBA00002056"/>
    </source>
</evidence>
<keyword evidence="7 11" id="KW-0328">Glycosyltransferase</keyword>
<comment type="similarity">
    <text evidence="2 11">Belongs to the LpxB family.</text>
</comment>
<comment type="catalytic activity">
    <reaction evidence="10 11">
        <text>a lipid X + a UDP-2-N,3-O-bis[(3R)-3-hydroxyacyl]-alpha-D-glucosamine = a lipid A disaccharide + UDP + H(+)</text>
        <dbReference type="Rhea" id="RHEA:67828"/>
        <dbReference type="ChEBI" id="CHEBI:15378"/>
        <dbReference type="ChEBI" id="CHEBI:58223"/>
        <dbReference type="ChEBI" id="CHEBI:137748"/>
        <dbReference type="ChEBI" id="CHEBI:176338"/>
        <dbReference type="ChEBI" id="CHEBI:176343"/>
        <dbReference type="EC" id="2.4.1.182"/>
    </reaction>
</comment>
<dbReference type="HAMAP" id="MF_00392">
    <property type="entry name" value="LpxB"/>
    <property type="match status" value="1"/>
</dbReference>
<dbReference type="Gene3D" id="3.40.50.2000">
    <property type="entry name" value="Glycogen Phosphorylase B"/>
    <property type="match status" value="1"/>
</dbReference>
<feature type="domain" description="LpxI N-terminal" evidence="13">
    <location>
        <begin position="4"/>
        <end position="133"/>
    </location>
</feature>
<keyword evidence="15" id="KW-1185">Reference proteome</keyword>
<dbReference type="PANTHER" id="PTHR30372:SF4">
    <property type="entry name" value="LIPID-A-DISACCHARIDE SYNTHASE, MITOCHONDRIAL-RELATED"/>
    <property type="match status" value="1"/>
</dbReference>
<comment type="caution">
    <text evidence="14">The sequence shown here is derived from an EMBL/GenBank/DDBJ whole genome shotgun (WGS) entry which is preliminary data.</text>
</comment>
<protein>
    <recommendedName>
        <fullName evidence="4 11">Lipid-A-disaccharide synthase</fullName>
        <ecNumber evidence="3 11">2.4.1.182</ecNumber>
    </recommendedName>
</protein>
<dbReference type="UniPathway" id="UPA00973"/>
<dbReference type="GO" id="GO:0009245">
    <property type="term" value="P:lipid A biosynthetic process"/>
    <property type="evidence" value="ECO:0007669"/>
    <property type="project" value="UniProtKB-UniRule"/>
</dbReference>
<reference evidence="14 15" key="1">
    <citation type="submission" date="2019-03" db="EMBL/GenBank/DDBJ databases">
        <title>Genomic Encyclopedia of Type Strains, Phase IV (KMG-IV): sequencing the most valuable type-strain genomes for metagenomic binning, comparative biology and taxonomic classification.</title>
        <authorList>
            <person name="Goeker M."/>
        </authorList>
    </citation>
    <scope>NUCLEOTIDE SEQUENCE [LARGE SCALE GENOMIC DNA]</scope>
    <source>
        <strain evidence="14 15">DSM 101688</strain>
    </source>
</reference>
<evidence type="ECO:0000256" key="5">
    <source>
        <dbReference type="ARBA" id="ARBA00022516"/>
    </source>
</evidence>
<organism evidence="14 15">
    <name type="scientific">Varunaivibrio sulfuroxidans</name>
    <dbReference type="NCBI Taxonomy" id="1773489"/>
    <lineage>
        <taxon>Bacteria</taxon>
        <taxon>Pseudomonadati</taxon>
        <taxon>Pseudomonadota</taxon>
        <taxon>Alphaproteobacteria</taxon>
        <taxon>Rhodospirillales</taxon>
        <taxon>Magnetovibrionaceae</taxon>
        <taxon>Varunaivibrio</taxon>
    </lineage>
</organism>
<proteinExistence type="inferred from homology"/>
<dbReference type="Pfam" id="PF06230">
    <property type="entry name" value="LpxI_C"/>
    <property type="match status" value="1"/>
</dbReference>
<evidence type="ECO:0000256" key="9">
    <source>
        <dbReference type="ARBA" id="ARBA00023098"/>
    </source>
</evidence>
<evidence type="ECO:0000256" key="2">
    <source>
        <dbReference type="ARBA" id="ARBA00007868"/>
    </source>
</evidence>
<evidence type="ECO:0000259" key="12">
    <source>
        <dbReference type="Pfam" id="PF06230"/>
    </source>
</evidence>
<dbReference type="GO" id="GO:0016020">
    <property type="term" value="C:membrane"/>
    <property type="evidence" value="ECO:0007669"/>
    <property type="project" value="GOC"/>
</dbReference>
<dbReference type="Pfam" id="PF17930">
    <property type="entry name" value="LpxI_N"/>
    <property type="match status" value="1"/>
</dbReference>
<dbReference type="EC" id="2.4.1.182" evidence="3 11"/>
<keyword evidence="6 11" id="KW-0441">Lipid A biosynthesis</keyword>
<dbReference type="RefSeq" id="WP_132938125.1">
    <property type="nucleotide sequence ID" value="NZ_CP119676.1"/>
</dbReference>
<evidence type="ECO:0000256" key="3">
    <source>
        <dbReference type="ARBA" id="ARBA00012687"/>
    </source>
</evidence>
<comment type="function">
    <text evidence="1 11">Condensation of UDP-2,3-diacylglucosamine and 2,3-diacylglucosamine-1-phosphate to form lipid A disaccharide, a precursor of lipid A, a phosphorylated glycolipid that anchors the lipopolysaccharide to the outer membrane of the cell.</text>
</comment>
<dbReference type="AlphaFoldDB" id="A0A4R3JG36"/>
<evidence type="ECO:0000256" key="11">
    <source>
        <dbReference type="HAMAP-Rule" id="MF_00392"/>
    </source>
</evidence>
<dbReference type="PANTHER" id="PTHR30372">
    <property type="entry name" value="LIPID-A-DISACCHARIDE SYNTHASE"/>
    <property type="match status" value="1"/>
</dbReference>
<dbReference type="EMBL" id="SLZW01000002">
    <property type="protein sequence ID" value="TCS64166.1"/>
    <property type="molecule type" value="Genomic_DNA"/>
</dbReference>
<comment type="pathway">
    <text evidence="11">Bacterial outer membrane biogenesis; LPS lipid A biosynthesis.</text>
</comment>
<dbReference type="InterPro" id="IPR043167">
    <property type="entry name" value="LpxI_C_sf"/>
</dbReference>
<dbReference type="GO" id="GO:0008915">
    <property type="term" value="F:lipid-A-disaccharide synthase activity"/>
    <property type="evidence" value="ECO:0007669"/>
    <property type="project" value="UniProtKB-UniRule"/>
</dbReference>
<keyword evidence="9 11" id="KW-0443">Lipid metabolism</keyword>
<name>A0A4R3JG36_9PROT</name>
<feature type="domain" description="LpxI C-terminal" evidence="12">
    <location>
        <begin position="137"/>
        <end position="268"/>
    </location>
</feature>
<dbReference type="OrthoDB" id="9801642at2"/>
<evidence type="ECO:0000256" key="4">
    <source>
        <dbReference type="ARBA" id="ARBA00020902"/>
    </source>
</evidence>
<dbReference type="SUPFAM" id="SSF53756">
    <property type="entry name" value="UDP-Glycosyltransferase/glycogen phosphorylase"/>
    <property type="match status" value="1"/>
</dbReference>
<keyword evidence="5 11" id="KW-0444">Lipid biosynthesis</keyword>
<keyword evidence="8 11" id="KW-0808">Transferase</keyword>
<gene>
    <name evidence="11" type="primary">lpxB</name>
    <name evidence="14" type="ORF">EDD55_102208</name>
</gene>
<evidence type="ECO:0000256" key="7">
    <source>
        <dbReference type="ARBA" id="ARBA00022676"/>
    </source>
</evidence>
<dbReference type="InterPro" id="IPR010415">
    <property type="entry name" value="LpxI_C"/>
</dbReference>
<evidence type="ECO:0000256" key="8">
    <source>
        <dbReference type="ARBA" id="ARBA00022679"/>
    </source>
</evidence>
<dbReference type="Gene3D" id="3.40.50.20">
    <property type="match status" value="1"/>
</dbReference>
<dbReference type="InterPro" id="IPR041255">
    <property type="entry name" value="LpxI_N"/>
</dbReference>
<evidence type="ECO:0000313" key="14">
    <source>
        <dbReference type="EMBL" id="TCS64166.1"/>
    </source>
</evidence>
<accession>A0A4R3JG36</accession>
<evidence type="ECO:0000259" key="13">
    <source>
        <dbReference type="Pfam" id="PF17930"/>
    </source>
</evidence>
<dbReference type="Gene3D" id="3.40.140.80">
    <property type="match status" value="1"/>
</dbReference>
<dbReference type="Pfam" id="PF02684">
    <property type="entry name" value="LpxB"/>
    <property type="match status" value="1"/>
</dbReference>
<evidence type="ECO:0000256" key="10">
    <source>
        <dbReference type="ARBA" id="ARBA00048975"/>
    </source>
</evidence>
<dbReference type="NCBIfam" id="TIGR00215">
    <property type="entry name" value="lpxB"/>
    <property type="match status" value="1"/>
</dbReference>
<sequence length="664" mass="71346">MQPKLGILAGGGALPARLIRACRDSGRDFFVIAFNGQTDRETVVDTPHAWIRLGAAGRAIAVLKREGVRELVMAGAIRRPSLAHLWPDLRTLRFALGGAFSRGDDGLLCSVVRTLERDEGFRIIGVHDVLHDLLARAGVLGTPRPTEDALADMRIAAGAAWNLGRRDIGQAAIARGGDVIAREDRLGTDAMMAKLGASQAGARTRGVLVKISKPGQERRVDLPTIGVDTIENARKAGLTGIAVEAGGALIVDRDAVIAAADKAGLFVYGMSSGEIADLRRRHFFIIAGEPSGDELGGRLMASLREIYADRVHFSGIGGVRMAEQGLDSLFPMSELSVMGLAEVLPKLPTLIGRIRETARAVRRERPDCLVCIDAPDFNFRVARKLKGVGIALVHYVAPTVWAWRAGRARKVARFLDHMLCLLPFEPPYFEKAGLAATFVGHPIVESGADAGDGARFRADHAIAPATTLVAVLPGSRHSETSKMLPVFARALTLLARDKGEFHVVIPCVAARLDDVRAATRDWPFSVSIVIGVKDKYDALAATDVALAASGTVALELALSKTPTVIAYKLNPLTVWLARRLVRVRFANLINIILDREAVPEFLNERCRPELLCAAVARLMDDAAARRRQIEDAGAALEKLGLGGPSPGMRAAKCLVDIVESRMGE</sequence>
<dbReference type="Proteomes" id="UP000295304">
    <property type="component" value="Unassembled WGS sequence"/>
</dbReference>
<evidence type="ECO:0000256" key="6">
    <source>
        <dbReference type="ARBA" id="ARBA00022556"/>
    </source>
</evidence>
<dbReference type="GO" id="GO:0005543">
    <property type="term" value="F:phospholipid binding"/>
    <property type="evidence" value="ECO:0007669"/>
    <property type="project" value="TreeGrafter"/>
</dbReference>
<evidence type="ECO:0000313" key="15">
    <source>
        <dbReference type="Proteomes" id="UP000295304"/>
    </source>
</evidence>
<dbReference type="InterPro" id="IPR003835">
    <property type="entry name" value="Glyco_trans_19"/>
</dbReference>